<reference evidence="2 3" key="2">
    <citation type="submission" date="2019-02" db="EMBL/GenBank/DDBJ databases">
        <title>'Lichenibacterium ramalinii' gen. nov. sp. nov., 'Lichenibacterium minor' gen. nov. sp. nov.</title>
        <authorList>
            <person name="Pankratov T."/>
        </authorList>
    </citation>
    <scope>NUCLEOTIDE SEQUENCE [LARGE SCALE GENOMIC DNA]</scope>
    <source>
        <strain evidence="2 3">RmlP001</strain>
    </source>
</reference>
<feature type="compositionally biased region" description="Basic and acidic residues" evidence="1">
    <location>
        <begin position="58"/>
        <end position="77"/>
    </location>
</feature>
<dbReference type="RefSeq" id="WP_129219507.1">
    <property type="nucleotide sequence ID" value="NZ_QYBC01000009.1"/>
</dbReference>
<keyword evidence="3" id="KW-1185">Reference proteome</keyword>
<gene>
    <name evidence="2" type="ORF">D3272_12450</name>
</gene>
<dbReference type="EMBL" id="QYBC01000009">
    <property type="protein sequence ID" value="RYB04748.1"/>
    <property type="molecule type" value="Genomic_DNA"/>
</dbReference>
<feature type="region of interest" description="Disordered" evidence="1">
    <location>
        <begin position="1"/>
        <end position="77"/>
    </location>
</feature>
<dbReference type="OrthoDB" id="9847722at2"/>
<protein>
    <submittedName>
        <fullName evidence="2">Uncharacterized protein</fullName>
    </submittedName>
</protein>
<reference evidence="2 3" key="1">
    <citation type="submission" date="2018-09" db="EMBL/GenBank/DDBJ databases">
        <authorList>
            <person name="Grouzdev D.S."/>
            <person name="Krutkina M.S."/>
        </authorList>
    </citation>
    <scope>NUCLEOTIDE SEQUENCE [LARGE SCALE GENOMIC DNA]</scope>
    <source>
        <strain evidence="2 3">RmlP001</strain>
    </source>
</reference>
<evidence type="ECO:0000256" key="1">
    <source>
        <dbReference type="SAM" id="MobiDB-lite"/>
    </source>
</evidence>
<name>A0A4Q2RD86_9HYPH</name>
<dbReference type="Proteomes" id="UP000289411">
    <property type="component" value="Unassembled WGS sequence"/>
</dbReference>
<proteinExistence type="predicted"/>
<feature type="compositionally biased region" description="Basic and acidic residues" evidence="1">
    <location>
        <begin position="11"/>
        <end position="23"/>
    </location>
</feature>
<evidence type="ECO:0000313" key="3">
    <source>
        <dbReference type="Proteomes" id="UP000289411"/>
    </source>
</evidence>
<accession>A0A4Q2RD86</accession>
<evidence type="ECO:0000313" key="2">
    <source>
        <dbReference type="EMBL" id="RYB04748.1"/>
    </source>
</evidence>
<organism evidence="2 3">
    <name type="scientific">Lichenibacterium ramalinae</name>
    <dbReference type="NCBI Taxonomy" id="2316527"/>
    <lineage>
        <taxon>Bacteria</taxon>
        <taxon>Pseudomonadati</taxon>
        <taxon>Pseudomonadota</taxon>
        <taxon>Alphaproteobacteria</taxon>
        <taxon>Hyphomicrobiales</taxon>
        <taxon>Lichenihabitantaceae</taxon>
        <taxon>Lichenibacterium</taxon>
    </lineage>
</organism>
<comment type="caution">
    <text evidence="2">The sequence shown here is derived from an EMBL/GenBank/DDBJ whole genome shotgun (WGS) entry which is preliminary data.</text>
</comment>
<dbReference type="AlphaFoldDB" id="A0A4Q2RD86"/>
<sequence>MASAGKSKGTSQEDKVQAPDKHNTASKGMAEMTRGAGGTGDPEALDDVDYTRPAGEGDVERGRSHEEHKRFGDRSDT</sequence>